<dbReference type="InterPro" id="IPR015378">
    <property type="entry name" value="Transposase-like_Mu_C"/>
</dbReference>
<dbReference type="SUPFAM" id="SSF53098">
    <property type="entry name" value="Ribonuclease H-like"/>
    <property type="match status" value="1"/>
</dbReference>
<comment type="caution">
    <text evidence="4">The sequence shown here is derived from an EMBL/GenBank/DDBJ whole genome shotgun (WGS) entry which is preliminary data.</text>
</comment>
<evidence type="ECO:0000256" key="2">
    <source>
        <dbReference type="SAM" id="MobiDB-lite"/>
    </source>
</evidence>
<reference evidence="4 5" key="1">
    <citation type="submission" date="2019-10" db="EMBL/GenBank/DDBJ databases">
        <title>Bacillus from the desert of Cuatro Cinegas, Coahuila.</title>
        <authorList>
            <person name="Olmedo-Alvarez G."/>
            <person name="Saldana S."/>
            <person name="Barcelo D."/>
        </authorList>
    </citation>
    <scope>NUCLEOTIDE SEQUENCE [LARGE SCALE GENOMIC DNA]</scope>
    <source>
        <strain evidence="4 5">CH155b_5T</strain>
    </source>
</reference>
<evidence type="ECO:0000256" key="1">
    <source>
        <dbReference type="ARBA" id="ARBA00002286"/>
    </source>
</evidence>
<dbReference type="InterPro" id="IPR012337">
    <property type="entry name" value="RNaseH-like_sf"/>
</dbReference>
<gene>
    <name evidence="4" type="ORF">F8163_05925</name>
</gene>
<dbReference type="AlphaFoldDB" id="A0A7V7SAI4"/>
<organism evidence="4 5">
    <name type="scientific">Bacillus luti</name>
    <dbReference type="NCBI Taxonomy" id="2026191"/>
    <lineage>
        <taxon>Bacteria</taxon>
        <taxon>Bacillati</taxon>
        <taxon>Bacillota</taxon>
        <taxon>Bacilli</taxon>
        <taxon>Bacillales</taxon>
        <taxon>Bacillaceae</taxon>
        <taxon>Bacillus</taxon>
        <taxon>Bacillus cereus group</taxon>
    </lineage>
</organism>
<proteinExistence type="predicted"/>
<sequence length="671" mass="77466">MKKIYIAIGTSFLLNGRRFEITEELEGDVFLAKDLSFEGVTEKFKLNDLLKQLEVGNLIFAVREKKQSKTNQSKVADFSMLPAELQVEAKFRYEAIKPLIDLNVQKIGKYVDARKNELEAEGKKVSRTSLYRWMKMYKESDEDIRSLVSGFNNCGPKGTQLLAEVEAIIDMIINSYYLKREIVPVKVISKLVNNEINVRNAEKECEDKLKEPSLSTIRRRVLARNAYEVETKTKGISAARNKHKSVQLQEKPKYPLQRVECDHTLLDLIVLDDESLLPIGRPTITSLLDVYTGYPLGIYIGFEPPSYTAVMQALLHAVSPKTYVKEKYSSVVNEWYAYGLPELLVVDNGKEFLSNHLADACLQLGIEIYHCPSRKPWYKGAIERHFRTINQQLLHQLPGTTFSNTVVKGDYDSKKHASIRFNVFLEIFHKWLLDEYINEFHKGVKGVPSKLWKRAFESRPRPAVPSEQLEWKIALMKLGYGSIQKTGIQRSYLMYQSSELRGILQRLRVKSKPNRVKFKYDPSDLSKIYVYDEFEDKYYEALCTDQSYSKDLNEYAHKIILKKTKQEEEQVDKKTLAATKAEIMKMIKEEKDFSIRERKQAKRIEGKGSDKEFKGEENKEVEEIVTEIETADNSNVDVNKVDGESANTGQNIMDKELDIKDESGWSYEYVD</sequence>
<evidence type="ECO:0000313" key="4">
    <source>
        <dbReference type="EMBL" id="KAB2444719.1"/>
    </source>
</evidence>
<dbReference type="Pfam" id="PF09299">
    <property type="entry name" value="Mu-transpos_C"/>
    <property type="match status" value="1"/>
</dbReference>
<dbReference type="Proteomes" id="UP000470409">
    <property type="component" value="Unassembled WGS sequence"/>
</dbReference>
<accession>A0A7V7SAI4</accession>
<comment type="function">
    <text evidence="1">Involved in the transposition of the insertion sequence.</text>
</comment>
<dbReference type="InterPro" id="IPR001584">
    <property type="entry name" value="Integrase_cat-core"/>
</dbReference>
<protein>
    <submittedName>
        <fullName evidence="4">Transposase</fullName>
    </submittedName>
</protein>
<dbReference type="InterPro" id="IPR036397">
    <property type="entry name" value="RNaseH_sf"/>
</dbReference>
<feature type="domain" description="Integrase catalytic" evidence="3">
    <location>
        <begin position="251"/>
        <end position="456"/>
    </location>
</feature>
<evidence type="ECO:0000259" key="3">
    <source>
        <dbReference type="PROSITE" id="PS50994"/>
    </source>
</evidence>
<evidence type="ECO:0000313" key="5">
    <source>
        <dbReference type="Proteomes" id="UP000470409"/>
    </source>
</evidence>
<dbReference type="GO" id="GO:0003676">
    <property type="term" value="F:nucleic acid binding"/>
    <property type="evidence" value="ECO:0007669"/>
    <property type="project" value="InterPro"/>
</dbReference>
<dbReference type="PROSITE" id="PS50994">
    <property type="entry name" value="INTEGRASE"/>
    <property type="match status" value="1"/>
</dbReference>
<dbReference type="EMBL" id="WBPG01000008">
    <property type="protein sequence ID" value="KAB2444719.1"/>
    <property type="molecule type" value="Genomic_DNA"/>
</dbReference>
<feature type="region of interest" description="Disordered" evidence="2">
    <location>
        <begin position="635"/>
        <end position="655"/>
    </location>
</feature>
<dbReference type="RefSeq" id="WP_074568227.1">
    <property type="nucleotide sequence ID" value="NZ_WBPG01000008.1"/>
</dbReference>
<name>A0A7V7SAI4_9BACI</name>
<dbReference type="Gene3D" id="3.30.420.10">
    <property type="entry name" value="Ribonuclease H-like superfamily/Ribonuclease H"/>
    <property type="match status" value="1"/>
</dbReference>
<dbReference type="GO" id="GO:0015074">
    <property type="term" value="P:DNA integration"/>
    <property type="evidence" value="ECO:0007669"/>
    <property type="project" value="InterPro"/>
</dbReference>